<evidence type="ECO:0000256" key="1">
    <source>
        <dbReference type="SAM" id="Phobius"/>
    </source>
</evidence>
<reference evidence="2 3" key="1">
    <citation type="submission" date="2021-06" db="EMBL/GenBank/DDBJ databases">
        <title>Caerostris darwini draft genome.</title>
        <authorList>
            <person name="Kono N."/>
            <person name="Arakawa K."/>
        </authorList>
    </citation>
    <scope>NUCLEOTIDE SEQUENCE [LARGE SCALE GENOMIC DNA]</scope>
</reference>
<keyword evidence="3" id="KW-1185">Reference proteome</keyword>
<comment type="caution">
    <text evidence="2">The sequence shown here is derived from an EMBL/GenBank/DDBJ whole genome shotgun (WGS) entry which is preliminary data.</text>
</comment>
<evidence type="ECO:0000313" key="3">
    <source>
        <dbReference type="Proteomes" id="UP001054837"/>
    </source>
</evidence>
<keyword evidence="1" id="KW-0472">Membrane</keyword>
<proteinExistence type="predicted"/>
<dbReference type="Proteomes" id="UP001054837">
    <property type="component" value="Unassembled WGS sequence"/>
</dbReference>
<gene>
    <name evidence="2" type="primary">AVEN_97204_1</name>
    <name evidence="2" type="ORF">CDAR_219891</name>
</gene>
<keyword evidence="1" id="KW-0812">Transmembrane</keyword>
<keyword evidence="1" id="KW-1133">Transmembrane helix</keyword>
<feature type="transmembrane region" description="Helical" evidence="1">
    <location>
        <begin position="61"/>
        <end position="80"/>
    </location>
</feature>
<evidence type="ECO:0000313" key="2">
    <source>
        <dbReference type="EMBL" id="GIY69702.1"/>
    </source>
</evidence>
<dbReference type="EMBL" id="BPLQ01013093">
    <property type="protein sequence ID" value="GIY69702.1"/>
    <property type="molecule type" value="Genomic_DNA"/>
</dbReference>
<dbReference type="AlphaFoldDB" id="A0AAV4VHR2"/>
<protein>
    <submittedName>
        <fullName evidence="2">Uncharacterized protein</fullName>
    </submittedName>
</protein>
<accession>A0AAV4VHR2</accession>
<organism evidence="2 3">
    <name type="scientific">Caerostris darwini</name>
    <dbReference type="NCBI Taxonomy" id="1538125"/>
    <lineage>
        <taxon>Eukaryota</taxon>
        <taxon>Metazoa</taxon>
        <taxon>Ecdysozoa</taxon>
        <taxon>Arthropoda</taxon>
        <taxon>Chelicerata</taxon>
        <taxon>Arachnida</taxon>
        <taxon>Araneae</taxon>
        <taxon>Araneomorphae</taxon>
        <taxon>Entelegynae</taxon>
        <taxon>Araneoidea</taxon>
        <taxon>Araneidae</taxon>
        <taxon>Caerostris</taxon>
    </lineage>
</organism>
<sequence>MSANFDSIAKSYHTIEEKMIRLRDTLSTSMFIILLICFLNVYNALSTGLFPQQSRYSRIELTITTCLSVVIVLLLNYFCVNVSEYMLELKTSIGSLIDKCNFNDLRSVKKMFLLYRIEKKDVIYLTACGAIQFKRGFFLSFMGALFTSRAFCYPEPIIYIVGADDAIPCEV</sequence>
<name>A0AAV4VHR2_9ARAC</name>
<feature type="transmembrane region" description="Helical" evidence="1">
    <location>
        <begin position="28"/>
        <end position="49"/>
    </location>
</feature>